<sequence>MKIDDLITAEAEASEAHPDAELGPGTTTRRGHGRSRTLQVRLNADELEALLTMAAARGVPASTLARDLLMKEVRSESADPIAVIARIRADLEALASTVA</sequence>
<protein>
    <submittedName>
        <fullName evidence="2">BrnA antitoxin family protein</fullName>
    </submittedName>
</protein>
<proteinExistence type="predicted"/>
<dbReference type="RefSeq" id="WP_239265427.1">
    <property type="nucleotide sequence ID" value="NZ_JAKRCV010000052.1"/>
</dbReference>
<evidence type="ECO:0000256" key="1">
    <source>
        <dbReference type="SAM" id="MobiDB-lite"/>
    </source>
</evidence>
<keyword evidence="3" id="KW-1185">Reference proteome</keyword>
<gene>
    <name evidence="2" type="ORF">MHL29_13875</name>
</gene>
<evidence type="ECO:0000313" key="3">
    <source>
        <dbReference type="Proteomes" id="UP001521931"/>
    </source>
</evidence>
<comment type="caution">
    <text evidence="2">The sequence shown here is derived from an EMBL/GenBank/DDBJ whole genome shotgun (WGS) entry which is preliminary data.</text>
</comment>
<reference evidence="2 3" key="1">
    <citation type="submission" date="2022-02" db="EMBL/GenBank/DDBJ databases">
        <title>Uncovering new skin microbiome diversity through culturing and metagenomics.</title>
        <authorList>
            <person name="Conlan S."/>
            <person name="Deming C."/>
            <person name="Nisc Comparative Sequencing Program N."/>
            <person name="Segre J.A."/>
        </authorList>
    </citation>
    <scope>NUCLEOTIDE SEQUENCE [LARGE SCALE GENOMIC DNA]</scope>
    <source>
        <strain evidence="2 3">ACRQZ</strain>
    </source>
</reference>
<accession>A0ABS9Q512</accession>
<evidence type="ECO:0000313" key="2">
    <source>
        <dbReference type="EMBL" id="MCG7322968.1"/>
    </source>
</evidence>
<dbReference type="EMBL" id="JAKRCV010000052">
    <property type="protein sequence ID" value="MCG7322968.1"/>
    <property type="molecule type" value="Genomic_DNA"/>
</dbReference>
<name>A0ABS9Q512_9MICO</name>
<organism evidence="2 3">
    <name type="scientific">Arsenicicoccus bolidensis</name>
    <dbReference type="NCBI Taxonomy" id="229480"/>
    <lineage>
        <taxon>Bacteria</taxon>
        <taxon>Bacillati</taxon>
        <taxon>Actinomycetota</taxon>
        <taxon>Actinomycetes</taxon>
        <taxon>Micrococcales</taxon>
        <taxon>Intrasporangiaceae</taxon>
        <taxon>Arsenicicoccus</taxon>
    </lineage>
</organism>
<feature type="region of interest" description="Disordered" evidence="1">
    <location>
        <begin position="11"/>
        <end position="37"/>
    </location>
</feature>
<dbReference type="Proteomes" id="UP001521931">
    <property type="component" value="Unassembled WGS sequence"/>
</dbReference>